<evidence type="ECO:0000313" key="3">
    <source>
        <dbReference type="Proteomes" id="UP000053105"/>
    </source>
</evidence>
<gene>
    <name evidence="2" type="ORF">WN51_14691</name>
</gene>
<sequence>MSAINDSSRLPGDGGGSRKSKSASGKGDVNRDEQEGVDQLSGKRMLQAAGDSHVGVGVGVGVDVDDFIQSLPEIIGTANPKLFNWPPILLESPTSTIVEPNIIPTTDCCEELKFLVISTVDQKNIGTSSVLVESLYWQNLFP</sequence>
<feature type="region of interest" description="Disordered" evidence="1">
    <location>
        <begin position="1"/>
        <end position="44"/>
    </location>
</feature>
<protein>
    <submittedName>
        <fullName evidence="2">Uncharacterized protein</fullName>
    </submittedName>
</protein>
<dbReference type="OrthoDB" id="10533044at2759"/>
<evidence type="ECO:0000256" key="1">
    <source>
        <dbReference type="SAM" id="MobiDB-lite"/>
    </source>
</evidence>
<evidence type="ECO:0000313" key="2">
    <source>
        <dbReference type="EMBL" id="KOX74753.1"/>
    </source>
</evidence>
<dbReference type="Proteomes" id="UP000053105">
    <property type="component" value="Unassembled WGS sequence"/>
</dbReference>
<name>A0A0M9A2T1_9HYME</name>
<dbReference type="AlphaFoldDB" id="A0A0M9A2T1"/>
<dbReference type="EMBL" id="KQ435782">
    <property type="protein sequence ID" value="KOX74753.1"/>
    <property type="molecule type" value="Genomic_DNA"/>
</dbReference>
<reference evidence="2 3" key="1">
    <citation type="submission" date="2015-07" db="EMBL/GenBank/DDBJ databases">
        <title>The genome of Melipona quadrifasciata.</title>
        <authorList>
            <person name="Pan H."/>
            <person name="Kapheim K."/>
        </authorList>
    </citation>
    <scope>NUCLEOTIDE SEQUENCE [LARGE SCALE GENOMIC DNA]</scope>
    <source>
        <strain evidence="2">0111107301</strain>
        <tissue evidence="2">Whole body</tissue>
    </source>
</reference>
<accession>A0A0M9A2T1</accession>
<keyword evidence="3" id="KW-1185">Reference proteome</keyword>
<organism evidence="2 3">
    <name type="scientific">Melipona quadrifasciata</name>
    <dbReference type="NCBI Taxonomy" id="166423"/>
    <lineage>
        <taxon>Eukaryota</taxon>
        <taxon>Metazoa</taxon>
        <taxon>Ecdysozoa</taxon>
        <taxon>Arthropoda</taxon>
        <taxon>Hexapoda</taxon>
        <taxon>Insecta</taxon>
        <taxon>Pterygota</taxon>
        <taxon>Neoptera</taxon>
        <taxon>Endopterygota</taxon>
        <taxon>Hymenoptera</taxon>
        <taxon>Apocrita</taxon>
        <taxon>Aculeata</taxon>
        <taxon>Apoidea</taxon>
        <taxon>Anthophila</taxon>
        <taxon>Apidae</taxon>
        <taxon>Melipona</taxon>
    </lineage>
</organism>
<proteinExistence type="predicted"/>